<evidence type="ECO:0000259" key="1">
    <source>
        <dbReference type="Pfam" id="PF22922"/>
    </source>
</evidence>
<dbReference type="PANTHER" id="PTHR32002">
    <property type="entry name" value="PROTEIN NLP8"/>
    <property type="match status" value="1"/>
</dbReference>
<reference evidence="2 3" key="1">
    <citation type="journal article" date="2006" name="Science">
        <title>The genome of black cottonwood, Populus trichocarpa (Torr. &amp; Gray).</title>
        <authorList>
            <person name="Tuskan G.A."/>
            <person name="Difazio S."/>
            <person name="Jansson S."/>
            <person name="Bohlmann J."/>
            <person name="Grigoriev I."/>
            <person name="Hellsten U."/>
            <person name="Putnam N."/>
            <person name="Ralph S."/>
            <person name="Rombauts S."/>
            <person name="Salamov A."/>
            <person name="Schein J."/>
            <person name="Sterck L."/>
            <person name="Aerts A."/>
            <person name="Bhalerao R.R."/>
            <person name="Bhalerao R.P."/>
            <person name="Blaudez D."/>
            <person name="Boerjan W."/>
            <person name="Brun A."/>
            <person name="Brunner A."/>
            <person name="Busov V."/>
            <person name="Campbell M."/>
            <person name="Carlson J."/>
            <person name="Chalot M."/>
            <person name="Chapman J."/>
            <person name="Chen G.L."/>
            <person name="Cooper D."/>
            <person name="Coutinho P.M."/>
            <person name="Couturier J."/>
            <person name="Covert S."/>
            <person name="Cronk Q."/>
            <person name="Cunningham R."/>
            <person name="Davis J."/>
            <person name="Degroeve S."/>
            <person name="Dejardin A."/>
            <person name="Depamphilis C."/>
            <person name="Detter J."/>
            <person name="Dirks B."/>
            <person name="Dubchak I."/>
            <person name="Duplessis S."/>
            <person name="Ehlting J."/>
            <person name="Ellis B."/>
            <person name="Gendler K."/>
            <person name="Goodstein D."/>
            <person name="Gribskov M."/>
            <person name="Grimwood J."/>
            <person name="Groover A."/>
            <person name="Gunter L."/>
            <person name="Hamberger B."/>
            <person name="Heinze B."/>
            <person name="Helariutta Y."/>
            <person name="Henrissat B."/>
            <person name="Holligan D."/>
            <person name="Holt R."/>
            <person name="Huang W."/>
            <person name="Islam-Faridi N."/>
            <person name="Jones S."/>
            <person name="Jones-Rhoades M."/>
            <person name="Jorgensen R."/>
            <person name="Joshi C."/>
            <person name="Kangasjarvi J."/>
            <person name="Karlsson J."/>
            <person name="Kelleher C."/>
            <person name="Kirkpatrick R."/>
            <person name="Kirst M."/>
            <person name="Kohler A."/>
            <person name="Kalluri U."/>
            <person name="Larimer F."/>
            <person name="Leebens-Mack J."/>
            <person name="Leple J.C."/>
            <person name="Locascio P."/>
            <person name="Lou Y."/>
            <person name="Lucas S."/>
            <person name="Martin F."/>
            <person name="Montanini B."/>
            <person name="Napoli C."/>
            <person name="Nelson D.R."/>
            <person name="Nelson C."/>
            <person name="Nieminen K."/>
            <person name="Nilsson O."/>
            <person name="Pereda V."/>
            <person name="Peter G."/>
            <person name="Philippe R."/>
            <person name="Pilate G."/>
            <person name="Poliakov A."/>
            <person name="Razumovskaya J."/>
            <person name="Richardson P."/>
            <person name="Rinaldi C."/>
            <person name="Ritland K."/>
            <person name="Rouze P."/>
            <person name="Ryaboy D."/>
            <person name="Schmutz J."/>
            <person name="Schrader J."/>
            <person name="Segerman B."/>
            <person name="Shin H."/>
            <person name="Siddiqui A."/>
            <person name="Sterky F."/>
            <person name="Terry A."/>
            <person name="Tsai C.J."/>
            <person name="Uberbacher E."/>
            <person name="Unneberg P."/>
            <person name="Vahala J."/>
            <person name="Wall K."/>
            <person name="Wessler S."/>
            <person name="Yang G."/>
            <person name="Yin T."/>
            <person name="Douglas C."/>
            <person name="Marra M."/>
            <person name="Sandberg G."/>
            <person name="Van de Peer Y."/>
            <person name="Rokhsar D."/>
        </authorList>
    </citation>
    <scope>NUCLEOTIDE SEQUENCE [LARGE SCALE GENOMIC DNA]</scope>
    <source>
        <strain evidence="3">cv. Nisqually</strain>
    </source>
</reference>
<dbReference type="InterPro" id="IPR045012">
    <property type="entry name" value="NLP"/>
</dbReference>
<accession>A0A3N7HZ78</accession>
<dbReference type="Proteomes" id="UP000006729">
    <property type="component" value="Chromosome 17"/>
</dbReference>
<evidence type="ECO:0000313" key="2">
    <source>
        <dbReference type="EMBL" id="RQP01835.1"/>
    </source>
</evidence>
<dbReference type="STRING" id="3694.A0A3N7HZ78"/>
<dbReference type="EMBL" id="CM009306">
    <property type="protein sequence ID" value="RQP01835.1"/>
    <property type="molecule type" value="Genomic_DNA"/>
</dbReference>
<evidence type="ECO:0000313" key="3">
    <source>
        <dbReference type="Proteomes" id="UP000006729"/>
    </source>
</evidence>
<dbReference type="AlphaFoldDB" id="A0A3N7HZ78"/>
<gene>
    <name evidence="2" type="ORF">POPTR_017G022532</name>
</gene>
<dbReference type="PANTHER" id="PTHR32002:SF41">
    <property type="entry name" value="PROTEIN NLP8"/>
    <property type="match status" value="1"/>
</dbReference>
<dbReference type="InParanoid" id="A0A3N7HZ78"/>
<dbReference type="InterPro" id="IPR055081">
    <property type="entry name" value="NLP1-9_GAF"/>
</dbReference>
<protein>
    <recommendedName>
        <fullName evidence="1">NLP1-9 GAF domain-containing protein</fullName>
    </recommendedName>
</protein>
<proteinExistence type="predicted"/>
<feature type="domain" description="NLP1-9 GAF" evidence="1">
    <location>
        <begin position="181"/>
        <end position="353"/>
    </location>
</feature>
<dbReference type="Pfam" id="PF22922">
    <property type="entry name" value="GAF_NLP"/>
    <property type="match status" value="1"/>
</dbReference>
<dbReference type="GO" id="GO:0003700">
    <property type="term" value="F:DNA-binding transcription factor activity"/>
    <property type="evidence" value="ECO:0007669"/>
    <property type="project" value="InterPro"/>
</dbReference>
<sequence>MDVEHLSSVDDDLPPAKLRLRAKMKKALLLLKDSLGSGCFLAQFWAEDKRGFAQENLPYPHLCVQNSTLLEYRQLEGRKWLSGHDILDRVWTYARQFPEWTSNVSYYRPSEFSHLSDAISCGVRGIITFPIFESDQPKYCCAVLELVTMEEKQDFDLETEKVVQALQAANLRTKLLVSRPQCFNEVQRAALTEIADVSRAVCQTHRLPLALTWIPWGDNDILKLGHASFWWPGELAIERTACYADEEMQGFVHACEQLFLYPGQGAAGQACQTCLTSFEPDVKEKHVRDYPLAHHARKYNLNAAVAILLRSTGDDYIYILEFFLPILVTESSEQQELVEKLKLTIKQTCKSLRMFSEKPFITKRGSKVSKNNDKIEPAPDPDGSMFIECADNKR</sequence>
<name>A0A3N7HZ78_POPTR</name>
<keyword evidence="3" id="KW-1185">Reference proteome</keyword>
<organism evidence="2 3">
    <name type="scientific">Populus trichocarpa</name>
    <name type="common">Western balsam poplar</name>
    <name type="synonym">Populus balsamifera subsp. trichocarpa</name>
    <dbReference type="NCBI Taxonomy" id="3694"/>
    <lineage>
        <taxon>Eukaryota</taxon>
        <taxon>Viridiplantae</taxon>
        <taxon>Streptophyta</taxon>
        <taxon>Embryophyta</taxon>
        <taxon>Tracheophyta</taxon>
        <taxon>Spermatophyta</taxon>
        <taxon>Magnoliopsida</taxon>
        <taxon>eudicotyledons</taxon>
        <taxon>Gunneridae</taxon>
        <taxon>Pentapetalae</taxon>
        <taxon>rosids</taxon>
        <taxon>fabids</taxon>
        <taxon>Malpighiales</taxon>
        <taxon>Salicaceae</taxon>
        <taxon>Saliceae</taxon>
        <taxon>Populus</taxon>
    </lineage>
</organism>